<evidence type="ECO:0000313" key="3">
    <source>
        <dbReference type="Proteomes" id="UP000297245"/>
    </source>
</evidence>
<evidence type="ECO:0008006" key="4">
    <source>
        <dbReference type="Google" id="ProtNLM"/>
    </source>
</evidence>
<dbReference type="OrthoDB" id="3022806at2759"/>
<protein>
    <recommendedName>
        <fullName evidence="4">Transposase</fullName>
    </recommendedName>
</protein>
<evidence type="ECO:0000256" key="1">
    <source>
        <dbReference type="SAM" id="MobiDB-lite"/>
    </source>
</evidence>
<gene>
    <name evidence="2" type="ORF">K435DRAFT_876041</name>
</gene>
<dbReference type="AlphaFoldDB" id="A0A4S8KTE8"/>
<accession>A0A4S8KTE8</accession>
<organism evidence="2 3">
    <name type="scientific">Dendrothele bispora (strain CBS 962.96)</name>
    <dbReference type="NCBI Taxonomy" id="1314807"/>
    <lineage>
        <taxon>Eukaryota</taxon>
        <taxon>Fungi</taxon>
        <taxon>Dikarya</taxon>
        <taxon>Basidiomycota</taxon>
        <taxon>Agaricomycotina</taxon>
        <taxon>Agaricomycetes</taxon>
        <taxon>Agaricomycetidae</taxon>
        <taxon>Agaricales</taxon>
        <taxon>Agaricales incertae sedis</taxon>
        <taxon>Dendrothele</taxon>
    </lineage>
</organism>
<reference evidence="2 3" key="1">
    <citation type="journal article" date="2019" name="Nat. Ecol. Evol.">
        <title>Megaphylogeny resolves global patterns of mushroom evolution.</title>
        <authorList>
            <person name="Varga T."/>
            <person name="Krizsan K."/>
            <person name="Foldi C."/>
            <person name="Dima B."/>
            <person name="Sanchez-Garcia M."/>
            <person name="Sanchez-Ramirez S."/>
            <person name="Szollosi G.J."/>
            <person name="Szarkandi J.G."/>
            <person name="Papp V."/>
            <person name="Albert L."/>
            <person name="Andreopoulos W."/>
            <person name="Angelini C."/>
            <person name="Antonin V."/>
            <person name="Barry K.W."/>
            <person name="Bougher N.L."/>
            <person name="Buchanan P."/>
            <person name="Buyck B."/>
            <person name="Bense V."/>
            <person name="Catcheside P."/>
            <person name="Chovatia M."/>
            <person name="Cooper J."/>
            <person name="Damon W."/>
            <person name="Desjardin D."/>
            <person name="Finy P."/>
            <person name="Geml J."/>
            <person name="Haridas S."/>
            <person name="Hughes K."/>
            <person name="Justo A."/>
            <person name="Karasinski D."/>
            <person name="Kautmanova I."/>
            <person name="Kiss B."/>
            <person name="Kocsube S."/>
            <person name="Kotiranta H."/>
            <person name="LaButti K.M."/>
            <person name="Lechner B.E."/>
            <person name="Liimatainen K."/>
            <person name="Lipzen A."/>
            <person name="Lukacs Z."/>
            <person name="Mihaltcheva S."/>
            <person name="Morgado L.N."/>
            <person name="Niskanen T."/>
            <person name="Noordeloos M.E."/>
            <person name="Ohm R.A."/>
            <person name="Ortiz-Santana B."/>
            <person name="Ovrebo C."/>
            <person name="Racz N."/>
            <person name="Riley R."/>
            <person name="Savchenko A."/>
            <person name="Shiryaev A."/>
            <person name="Soop K."/>
            <person name="Spirin V."/>
            <person name="Szebenyi C."/>
            <person name="Tomsovsky M."/>
            <person name="Tulloss R.E."/>
            <person name="Uehling J."/>
            <person name="Grigoriev I.V."/>
            <person name="Vagvolgyi C."/>
            <person name="Papp T."/>
            <person name="Martin F.M."/>
            <person name="Miettinen O."/>
            <person name="Hibbett D.S."/>
            <person name="Nagy L.G."/>
        </authorList>
    </citation>
    <scope>NUCLEOTIDE SEQUENCE [LARGE SCALE GENOMIC DNA]</scope>
    <source>
        <strain evidence="2 3">CBS 962.96</strain>
    </source>
</reference>
<dbReference type="EMBL" id="ML180101">
    <property type="protein sequence ID" value="THU78971.1"/>
    <property type="molecule type" value="Genomic_DNA"/>
</dbReference>
<sequence>MVNRSGKNGHSNGSKPNDEDLKNALLEYSEEMLTHEETLARLRARFGYSIKRSTLFTLLKKYGVPSARKNAKKLSDEAQTSLVLDKLDNDLFKRNGPNVIRNMLARDRTPLPR</sequence>
<proteinExistence type="predicted"/>
<feature type="compositionally biased region" description="Polar residues" evidence="1">
    <location>
        <begin position="1"/>
        <end position="15"/>
    </location>
</feature>
<dbReference type="Proteomes" id="UP000297245">
    <property type="component" value="Unassembled WGS sequence"/>
</dbReference>
<feature type="region of interest" description="Disordered" evidence="1">
    <location>
        <begin position="1"/>
        <end position="22"/>
    </location>
</feature>
<keyword evidence="3" id="KW-1185">Reference proteome</keyword>
<name>A0A4S8KTE8_DENBC</name>
<evidence type="ECO:0000313" key="2">
    <source>
        <dbReference type="EMBL" id="THU78971.1"/>
    </source>
</evidence>